<evidence type="ECO:0000313" key="2">
    <source>
        <dbReference type="EMBL" id="NFV79983.1"/>
    </source>
</evidence>
<evidence type="ECO:0000313" key="3">
    <source>
        <dbReference type="Proteomes" id="UP000480684"/>
    </source>
</evidence>
<name>A0A7C9QT37_9PROT</name>
<dbReference type="Pfam" id="PF11351">
    <property type="entry name" value="GTA_holin_3TM"/>
    <property type="match status" value="1"/>
</dbReference>
<reference evidence="2 3" key="1">
    <citation type="submission" date="2020-02" db="EMBL/GenBank/DDBJ databases">
        <authorList>
            <person name="Dziuba M."/>
            <person name="Kuznetsov B."/>
            <person name="Mardanov A."/>
            <person name="Ravin N."/>
            <person name="Grouzdev D."/>
        </authorList>
    </citation>
    <scope>NUCLEOTIDE SEQUENCE [LARGE SCALE GENOMIC DNA]</scope>
    <source>
        <strain evidence="2 3">SpK</strain>
    </source>
</reference>
<dbReference type="AlphaFoldDB" id="A0A7C9QT37"/>
<proteinExistence type="predicted"/>
<comment type="caution">
    <text evidence="2">The sequence shown here is derived from an EMBL/GenBank/DDBJ whole genome shotgun (WGS) entry which is preliminary data.</text>
</comment>
<gene>
    <name evidence="2" type="ORF">G4223_07660</name>
</gene>
<protein>
    <submittedName>
        <fullName evidence="2">Uncharacterized protein</fullName>
    </submittedName>
</protein>
<keyword evidence="1" id="KW-1133">Transmembrane helix</keyword>
<dbReference type="Proteomes" id="UP000480684">
    <property type="component" value="Unassembled WGS sequence"/>
</dbReference>
<dbReference type="InterPro" id="IPR021497">
    <property type="entry name" value="GTA_holin_3TM"/>
</dbReference>
<keyword evidence="1" id="KW-0472">Membrane</keyword>
<organism evidence="2 3">
    <name type="scientific">Magnetospirillum aberrantis SpK</name>
    <dbReference type="NCBI Taxonomy" id="908842"/>
    <lineage>
        <taxon>Bacteria</taxon>
        <taxon>Pseudomonadati</taxon>
        <taxon>Pseudomonadota</taxon>
        <taxon>Alphaproteobacteria</taxon>
        <taxon>Rhodospirillales</taxon>
        <taxon>Rhodospirillaceae</taxon>
        <taxon>Magnetospirillum</taxon>
    </lineage>
</organism>
<dbReference type="RefSeq" id="WP_163677310.1">
    <property type="nucleotide sequence ID" value="NZ_JAAIYP010000034.1"/>
</dbReference>
<sequence>MGIGSILGDALGGAASGAASPITAIAGLGGKIIDRLWPDPTQAAQAKLELLKMQQSGELQEMATISGLDLAQIEVNKIEAASSSLFVAGWRPAIGWVCAASLAVYYIPRFAIGTGMWVWACFQATPPALVPLPEMGIADILGLVGSLLGMSFIRMREKERGVAR</sequence>
<keyword evidence="3" id="KW-1185">Reference proteome</keyword>
<feature type="transmembrane region" description="Helical" evidence="1">
    <location>
        <begin position="135"/>
        <end position="155"/>
    </location>
</feature>
<dbReference type="EMBL" id="JAAIYP010000034">
    <property type="protein sequence ID" value="NFV79983.1"/>
    <property type="molecule type" value="Genomic_DNA"/>
</dbReference>
<keyword evidence="1" id="KW-0812">Transmembrane</keyword>
<accession>A0A7C9QT37</accession>
<evidence type="ECO:0000256" key="1">
    <source>
        <dbReference type="SAM" id="Phobius"/>
    </source>
</evidence>